<keyword evidence="2" id="KW-1185">Reference proteome</keyword>
<evidence type="ECO:0000313" key="1">
    <source>
        <dbReference type="EMBL" id="QBZ70214.1"/>
    </source>
</evidence>
<sequence length="116" mass="12839">MTMNANDTLLLAIAEEHGTKIDNLKSYLISDTDRASILAFVKKELNSAVNFSIKIGCTTIEAVKESNTVLDKVLRACNLLPTEKNVQTAKNFLEEQGFKVEASKELVGKYLVKFSI</sequence>
<evidence type="ECO:0000313" key="2">
    <source>
        <dbReference type="Proteomes" id="UP000297011"/>
    </source>
</evidence>
<proteinExistence type="predicted"/>
<organism evidence="1 2">
    <name type="scientific">Enterococcus phage vB_EfaM_Ef2.3</name>
    <dbReference type="NCBI Taxonomy" id="2546634"/>
    <lineage>
        <taxon>Viruses</taxon>
        <taxon>Duplodnaviria</taxon>
        <taxon>Heunggongvirae</taxon>
        <taxon>Uroviricota</taxon>
        <taxon>Caudoviricetes</taxon>
        <taxon>Herelleviridae</taxon>
        <taxon>Brockvirinae</taxon>
        <taxon>Kochikohdavirus</taxon>
        <taxon>Kochikohdavirus Ef23</taxon>
    </lineage>
</organism>
<dbReference type="EMBL" id="MK721192">
    <property type="protein sequence ID" value="QBZ70214.1"/>
    <property type="molecule type" value="Genomic_DNA"/>
</dbReference>
<dbReference type="Proteomes" id="UP000297011">
    <property type="component" value="Segment"/>
</dbReference>
<name>A0A4D6DVE9_9CAUD</name>
<reference evidence="1 2" key="1">
    <citation type="submission" date="2019-03" db="EMBL/GenBank/DDBJ databases">
        <title>Bacteriophages that Target Cytolytic Enterococcus faecalis Reduce Features of Ethanol-induced Liver Disease.</title>
        <authorList>
            <person name="Fouts D.E."/>
            <person name="Duan Y."/>
            <person name="White R.C."/>
            <person name="Nguyen K."/>
            <person name="Singh I."/>
            <person name="Schnabl B."/>
        </authorList>
    </citation>
    <scope>NUCLEOTIDE SEQUENCE [LARGE SCALE GENOMIC DNA]</scope>
</reference>
<protein>
    <submittedName>
        <fullName evidence="1">Uncharacterized protein</fullName>
    </submittedName>
</protein>
<accession>A0A4D6DVE9</accession>